<dbReference type="AlphaFoldDB" id="A0A6A6IWJ8"/>
<evidence type="ECO:0000313" key="1">
    <source>
        <dbReference type="EMBL" id="KAF2254312.1"/>
    </source>
</evidence>
<organism evidence="1 2">
    <name type="scientific">Trematosphaeria pertusa</name>
    <dbReference type="NCBI Taxonomy" id="390896"/>
    <lineage>
        <taxon>Eukaryota</taxon>
        <taxon>Fungi</taxon>
        <taxon>Dikarya</taxon>
        <taxon>Ascomycota</taxon>
        <taxon>Pezizomycotina</taxon>
        <taxon>Dothideomycetes</taxon>
        <taxon>Pleosporomycetidae</taxon>
        <taxon>Pleosporales</taxon>
        <taxon>Massarineae</taxon>
        <taxon>Trematosphaeriaceae</taxon>
        <taxon>Trematosphaeria</taxon>
    </lineage>
</organism>
<reference evidence="1" key="1">
    <citation type="journal article" date="2020" name="Stud. Mycol.">
        <title>101 Dothideomycetes genomes: a test case for predicting lifestyles and emergence of pathogens.</title>
        <authorList>
            <person name="Haridas S."/>
            <person name="Albert R."/>
            <person name="Binder M."/>
            <person name="Bloem J."/>
            <person name="Labutti K."/>
            <person name="Salamov A."/>
            <person name="Andreopoulos B."/>
            <person name="Baker S."/>
            <person name="Barry K."/>
            <person name="Bills G."/>
            <person name="Bluhm B."/>
            <person name="Cannon C."/>
            <person name="Castanera R."/>
            <person name="Culley D."/>
            <person name="Daum C."/>
            <person name="Ezra D."/>
            <person name="Gonzalez J."/>
            <person name="Henrissat B."/>
            <person name="Kuo A."/>
            <person name="Liang C."/>
            <person name="Lipzen A."/>
            <person name="Lutzoni F."/>
            <person name="Magnuson J."/>
            <person name="Mondo S."/>
            <person name="Nolan M."/>
            <person name="Ohm R."/>
            <person name="Pangilinan J."/>
            <person name="Park H.-J."/>
            <person name="Ramirez L."/>
            <person name="Alfaro M."/>
            <person name="Sun H."/>
            <person name="Tritt A."/>
            <person name="Yoshinaga Y."/>
            <person name="Zwiers L.-H."/>
            <person name="Turgeon B."/>
            <person name="Goodwin S."/>
            <person name="Spatafora J."/>
            <person name="Crous P."/>
            <person name="Grigoriev I."/>
        </authorList>
    </citation>
    <scope>NUCLEOTIDE SEQUENCE</scope>
    <source>
        <strain evidence="1">CBS 122368</strain>
    </source>
</reference>
<gene>
    <name evidence="1" type="ORF">BU26DRAFT_500089</name>
</gene>
<name>A0A6A6IWJ8_9PLEO</name>
<proteinExistence type="predicted"/>
<dbReference type="Proteomes" id="UP000800094">
    <property type="component" value="Unassembled WGS sequence"/>
</dbReference>
<evidence type="ECO:0000313" key="2">
    <source>
        <dbReference type="Proteomes" id="UP000800094"/>
    </source>
</evidence>
<dbReference type="GeneID" id="54579803"/>
<accession>A0A6A6IWJ8</accession>
<dbReference type="RefSeq" id="XP_033689316.1">
    <property type="nucleotide sequence ID" value="XM_033826473.1"/>
</dbReference>
<dbReference type="EMBL" id="ML987190">
    <property type="protein sequence ID" value="KAF2254312.1"/>
    <property type="molecule type" value="Genomic_DNA"/>
</dbReference>
<keyword evidence="2" id="KW-1185">Reference proteome</keyword>
<sequence>MSELFNSETNLRRKGPYPTASLQHECSAPFAHSPFLANVAVASSRTASHLFQSRIAVQASDRHCTTVHPSLLQSFGKRSMRDTDGNVGVGARWDLVGVTEVPEEELESGIWARAVEKGLTVDNRNALQFMGMSQEQEAGRPVPELFVGSKHMLHGAVLRRRQQLGKRSTVQPAVPNCVNPLEHAVYCRIDQGRFGGEGRVEEEESSSGAASSWGCRCCWRASSGCIATVQLLVGGRVVVVGIVMGDEAGQGFLKFSIQSGPRAQLLRVHVAPQSRDEFDAWSRALCWRGQASQRYGGISGASAQLPPNPLQPVSISALSATSAELAAQSTAESQVCENPTFALRLSCSNILRLQSNIIDLVSDISELQLTKRAAGRVGAWGCEERPNECIRR</sequence>
<protein>
    <submittedName>
        <fullName evidence="1">Uncharacterized protein</fullName>
    </submittedName>
</protein>